<dbReference type="KEGG" id="coy:HF329_02265"/>
<dbReference type="AlphaFoldDB" id="A0AAE7D535"/>
<evidence type="ECO:0000313" key="3">
    <source>
        <dbReference type="EMBL" id="QJB30193.1"/>
    </source>
</evidence>
<dbReference type="NCBIfam" id="TIGR02226">
    <property type="entry name" value="two_anch"/>
    <property type="match status" value="1"/>
</dbReference>
<protein>
    <submittedName>
        <fullName evidence="3">BatA domain-containing protein</fullName>
    </submittedName>
</protein>
<dbReference type="EMBL" id="CP051205">
    <property type="protein sequence ID" value="QJB30193.1"/>
    <property type="molecule type" value="Genomic_DNA"/>
</dbReference>
<evidence type="ECO:0000259" key="2">
    <source>
        <dbReference type="Pfam" id="PF07584"/>
    </source>
</evidence>
<dbReference type="InterPro" id="IPR011933">
    <property type="entry name" value="Double_TM_dom"/>
</dbReference>
<reference evidence="4" key="1">
    <citation type="submission" date="2020-04" db="EMBL/GenBank/DDBJ databases">
        <authorList>
            <person name="Kittiwongwattana C."/>
        </authorList>
    </citation>
    <scope>NUCLEOTIDE SEQUENCE [LARGE SCALE GENOMIC DNA]</scope>
    <source>
        <strain evidence="4">1310</strain>
    </source>
</reference>
<keyword evidence="1" id="KW-1133">Transmembrane helix</keyword>
<dbReference type="Proteomes" id="UP000502421">
    <property type="component" value="Chromosome"/>
</dbReference>
<sequence>MTLAAGIAVPVFIHLWHRRPGKVLRISSIQLLTAASVRHARSWRVSDWWLLLLRCLLIILLALLLSQPVWRRPLTAHTVKGWVVAEKTAYPAFRMQIDSLLRQGFQLHAPDTGLARLHRPENLPPDTTAAAYWALLWALSRKVPADLPVYLFTGNRLARFSGPMPAVGLSLHWQTMTPPDSVDNWNDYTYLADNDSLRIRKGRSTPSGTTFSFVDTLPGAADTATLHYTIYTDKYQEDARYLAAALKAVQQYTHRKINLLLVKEAAVIPASQDWLWWLSDNPVPAGIKAGRVIRYATGTPQPVAATVAGTNIRVFQRLPVKDTTGAAWPDSYGNPLLARDQLYTHFHPAWNELPWSGDFPQKLLELLYPAAVDKQHDRRSIDARQLVLPVHAAVAKPAVNPLQETPLEKITWGILLLVFCAERYLSFKTGIAHE</sequence>
<accession>A0AAE7D535</accession>
<dbReference type="RefSeq" id="WP_168802479.1">
    <property type="nucleotide sequence ID" value="NZ_CP051205.1"/>
</dbReference>
<evidence type="ECO:0000256" key="1">
    <source>
        <dbReference type="SAM" id="Phobius"/>
    </source>
</evidence>
<gene>
    <name evidence="3" type="ORF">HF329_02265</name>
</gene>
<name>A0AAE7D535_9BACT</name>
<dbReference type="Pfam" id="PF07584">
    <property type="entry name" value="BatA"/>
    <property type="match status" value="1"/>
</dbReference>
<organism evidence="3 4">
    <name type="scientific">Chitinophaga oryzae</name>
    <dbReference type="NCBI Taxonomy" id="2725414"/>
    <lineage>
        <taxon>Bacteria</taxon>
        <taxon>Pseudomonadati</taxon>
        <taxon>Bacteroidota</taxon>
        <taxon>Chitinophagia</taxon>
        <taxon>Chitinophagales</taxon>
        <taxon>Chitinophagaceae</taxon>
        <taxon>Chitinophaga</taxon>
    </lineage>
</organism>
<dbReference type="InterPro" id="IPR024163">
    <property type="entry name" value="Aerotolerance_reg_N"/>
</dbReference>
<keyword evidence="1" id="KW-0472">Membrane</keyword>
<evidence type="ECO:0000313" key="4">
    <source>
        <dbReference type="Proteomes" id="UP000502421"/>
    </source>
</evidence>
<proteinExistence type="predicted"/>
<feature type="domain" description="Aerotolerance regulator N-terminal" evidence="2">
    <location>
        <begin position="3"/>
        <end position="68"/>
    </location>
</feature>
<keyword evidence="1" id="KW-0812">Transmembrane</keyword>
<feature type="transmembrane region" description="Helical" evidence="1">
    <location>
        <begin position="48"/>
        <end position="70"/>
    </location>
</feature>